<comment type="caution">
    <text evidence="3">The sequence shown here is derived from an EMBL/GenBank/DDBJ whole genome shotgun (WGS) entry which is preliminary data.</text>
</comment>
<dbReference type="InterPro" id="IPR003680">
    <property type="entry name" value="Flavodoxin_fold"/>
</dbReference>
<evidence type="ECO:0000259" key="2">
    <source>
        <dbReference type="Pfam" id="PF02525"/>
    </source>
</evidence>
<feature type="domain" description="Flavodoxin-like fold" evidence="2">
    <location>
        <begin position="3"/>
        <end position="169"/>
    </location>
</feature>
<dbReference type="Proteomes" id="UP000619838">
    <property type="component" value="Unassembled WGS sequence"/>
</dbReference>
<organism evidence="3 4">
    <name type="scientific">Prosthecochloris ethylica</name>
    <dbReference type="NCBI Taxonomy" id="2743976"/>
    <lineage>
        <taxon>Bacteria</taxon>
        <taxon>Pseudomonadati</taxon>
        <taxon>Chlorobiota</taxon>
        <taxon>Chlorobiia</taxon>
        <taxon>Chlorobiales</taxon>
        <taxon>Chlorobiaceae</taxon>
        <taxon>Prosthecochloris</taxon>
    </lineage>
</organism>
<protein>
    <submittedName>
        <fullName evidence="3">NAD(P)H-dependent oxidoreductase</fullName>
    </submittedName>
</protein>
<dbReference type="EMBL" id="JADGII010000011">
    <property type="protein sequence ID" value="MBF0637050.1"/>
    <property type="molecule type" value="Genomic_DNA"/>
</dbReference>
<evidence type="ECO:0000313" key="3">
    <source>
        <dbReference type="EMBL" id="MBF0637050.1"/>
    </source>
</evidence>
<dbReference type="Gene3D" id="3.40.50.360">
    <property type="match status" value="1"/>
</dbReference>
<name>A0ABR9XSM4_9CHLB</name>
<dbReference type="InterPro" id="IPR029039">
    <property type="entry name" value="Flavoprotein-like_sf"/>
</dbReference>
<evidence type="ECO:0000256" key="1">
    <source>
        <dbReference type="ARBA" id="ARBA00023002"/>
    </source>
</evidence>
<reference evidence="3 4" key="1">
    <citation type="journal article" date="2020" name="Microorganisms">
        <title>Simultaneous Genome Sequencing of Prosthecochloris ethylica and Desulfuromonas acetoxidans within a Syntrophic Mixture Reveals Unique Pili and Protein Interactions.</title>
        <authorList>
            <person name="Kyndt J.A."/>
            <person name="Van Beeumen J.J."/>
            <person name="Meyer T.E."/>
        </authorList>
    </citation>
    <scope>NUCLEOTIDE SEQUENCE [LARGE SCALE GENOMIC DNA]</scope>
    <source>
        <strain evidence="3 4">N3</strain>
    </source>
</reference>
<keyword evidence="1" id="KW-0560">Oxidoreductase</keyword>
<evidence type="ECO:0000313" key="4">
    <source>
        <dbReference type="Proteomes" id="UP000619838"/>
    </source>
</evidence>
<dbReference type="RefSeq" id="WP_175187045.1">
    <property type="nucleotide sequence ID" value="NZ_JABVZQ010000003.1"/>
</dbReference>
<dbReference type="PANTHER" id="PTHR47307">
    <property type="entry name" value="GLUTATHIONE-REGULATED POTASSIUM-EFFLUX SYSTEM ANCILLARY PROTEIN KEFG"/>
    <property type="match status" value="1"/>
</dbReference>
<dbReference type="Pfam" id="PF02525">
    <property type="entry name" value="Flavodoxin_2"/>
    <property type="match status" value="1"/>
</dbReference>
<accession>A0ABR9XSM4</accession>
<dbReference type="SUPFAM" id="SSF52218">
    <property type="entry name" value="Flavoproteins"/>
    <property type="match status" value="1"/>
</dbReference>
<dbReference type="InterPro" id="IPR046980">
    <property type="entry name" value="KefG/KefF"/>
</dbReference>
<proteinExistence type="predicted"/>
<sequence>MRKILILFAHPAFEKSRVNKCLIDGIEEIGGVTFRDLYEIYPEIDIDPDAERKLIEQHDVVLLQYPFFLFGMPALIKEWMDLVLVHGWAFGSRGTALKGKWFGSVMTTGGSRGAYQPGGFNRFTIRQLICPLEQVACLCRMHFLPPWVVHGTNAISREEILRQKERYHAMLARLADDATDLHRYGRLEYLNHYQTAGE</sequence>
<dbReference type="PANTHER" id="PTHR47307:SF1">
    <property type="entry name" value="GLUTATHIONE-REGULATED POTASSIUM-EFFLUX SYSTEM ANCILLARY PROTEIN KEFG"/>
    <property type="match status" value="1"/>
</dbReference>
<keyword evidence="4" id="KW-1185">Reference proteome</keyword>
<gene>
    <name evidence="3" type="ORF">INT08_07700</name>
</gene>